<protein>
    <submittedName>
        <fullName evidence="2">Uncharacterized protein</fullName>
    </submittedName>
</protein>
<accession>A0A6J7XAT5</accession>
<reference evidence="2" key="1">
    <citation type="submission" date="2020-05" db="EMBL/GenBank/DDBJ databases">
        <authorList>
            <person name="Chiriac C."/>
            <person name="Salcher M."/>
            <person name="Ghai R."/>
            <person name="Kavagutti S V."/>
        </authorList>
    </citation>
    <scope>NUCLEOTIDE SEQUENCE</scope>
</reference>
<proteinExistence type="predicted"/>
<dbReference type="EMBL" id="LR798382">
    <property type="protein sequence ID" value="CAB5227897.1"/>
    <property type="molecule type" value="Genomic_DNA"/>
</dbReference>
<sequence>MKNRIVVAIALLLVVAGVAVAQSIARSSVFVVVNTSSTVCAQVTNNAFTVRSAMIIGKNSLTATNTSAVRIGWATNQTYFVINPGQAYVIEFADKREFRLSDLYFNAETANDGVVVSYE</sequence>
<evidence type="ECO:0000313" key="2">
    <source>
        <dbReference type="EMBL" id="CAB5227897.1"/>
    </source>
</evidence>
<dbReference type="EMBL" id="LR797393">
    <property type="protein sequence ID" value="CAB4212568.1"/>
    <property type="molecule type" value="Genomic_DNA"/>
</dbReference>
<name>A0A6J7XAT5_9CAUD</name>
<organism evidence="2">
    <name type="scientific">uncultured Caudovirales phage</name>
    <dbReference type="NCBI Taxonomy" id="2100421"/>
    <lineage>
        <taxon>Viruses</taxon>
        <taxon>Duplodnaviria</taxon>
        <taxon>Heunggongvirae</taxon>
        <taxon>Uroviricota</taxon>
        <taxon>Caudoviricetes</taxon>
        <taxon>Peduoviridae</taxon>
        <taxon>Maltschvirus</taxon>
        <taxon>Maltschvirus maltsch</taxon>
    </lineage>
</organism>
<evidence type="ECO:0000313" key="1">
    <source>
        <dbReference type="EMBL" id="CAB4212568.1"/>
    </source>
</evidence>
<gene>
    <name evidence="1" type="ORF">UFOVP1444_16</name>
    <name evidence="2" type="ORF">UFOVP1536_4</name>
</gene>